<dbReference type="PANTHER" id="PTHR33048">
    <property type="entry name" value="PTH11-LIKE INTEGRAL MEMBRANE PROTEIN (AFU_ORTHOLOGUE AFUA_5G11245)"/>
    <property type="match status" value="1"/>
</dbReference>
<comment type="caution">
    <text evidence="8">The sequence shown here is derived from an EMBL/GenBank/DDBJ whole genome shotgun (WGS) entry which is preliminary data.</text>
</comment>
<dbReference type="GO" id="GO:0016020">
    <property type="term" value="C:membrane"/>
    <property type="evidence" value="ECO:0007669"/>
    <property type="project" value="UniProtKB-SubCell"/>
</dbReference>
<keyword evidence="2" id="KW-0812">Transmembrane</keyword>
<keyword evidence="9" id="KW-1185">Reference proteome</keyword>
<gene>
    <name evidence="8" type="ORF">BJ875DRAFT_503134</name>
</gene>
<evidence type="ECO:0000256" key="3">
    <source>
        <dbReference type="ARBA" id="ARBA00022989"/>
    </source>
</evidence>
<dbReference type="AlphaFoldDB" id="A0A9P8C7Z4"/>
<keyword evidence="3" id="KW-1133">Transmembrane helix</keyword>
<keyword evidence="4" id="KW-0472">Membrane</keyword>
<comment type="subcellular location">
    <subcellularLocation>
        <location evidence="1">Membrane</location>
        <topology evidence="1">Multi-pass membrane protein</topology>
    </subcellularLocation>
</comment>
<dbReference type="PANTHER" id="PTHR33048:SF47">
    <property type="entry name" value="INTEGRAL MEMBRANE PROTEIN-RELATED"/>
    <property type="match status" value="1"/>
</dbReference>
<name>A0A9P8C7Z4_9HELO</name>
<evidence type="ECO:0000313" key="8">
    <source>
        <dbReference type="EMBL" id="KAG9236802.1"/>
    </source>
</evidence>
<feature type="region of interest" description="Disordered" evidence="6">
    <location>
        <begin position="72"/>
        <end position="91"/>
    </location>
</feature>
<evidence type="ECO:0000256" key="6">
    <source>
        <dbReference type="SAM" id="MobiDB-lite"/>
    </source>
</evidence>
<sequence length="143" mass="16001">MVIQYFVGSHLNEAPDLTYYLTPIIYWPMIEAALGVVAACLPTLRPLFKGWSIESFMEGVRSTFTLRSTTGSAWERTGGSRDDVESASQSSSVGFNKIYKPNNDSTKLETNIEIVPLEEVKIHRHETGGIMVQKNFKQVDEAL</sequence>
<proteinExistence type="inferred from homology"/>
<evidence type="ECO:0000256" key="4">
    <source>
        <dbReference type="ARBA" id="ARBA00023136"/>
    </source>
</evidence>
<protein>
    <recommendedName>
        <fullName evidence="7">Rhodopsin domain-containing protein</fullName>
    </recommendedName>
</protein>
<evidence type="ECO:0000313" key="9">
    <source>
        <dbReference type="Proteomes" id="UP000824998"/>
    </source>
</evidence>
<dbReference type="Pfam" id="PF20684">
    <property type="entry name" value="Fung_rhodopsin"/>
    <property type="match status" value="1"/>
</dbReference>
<evidence type="ECO:0000256" key="2">
    <source>
        <dbReference type="ARBA" id="ARBA00022692"/>
    </source>
</evidence>
<evidence type="ECO:0000256" key="1">
    <source>
        <dbReference type="ARBA" id="ARBA00004141"/>
    </source>
</evidence>
<dbReference type="OrthoDB" id="5391602at2759"/>
<comment type="similarity">
    <text evidence="5">Belongs to the SAT4 family.</text>
</comment>
<evidence type="ECO:0000259" key="7">
    <source>
        <dbReference type="Pfam" id="PF20684"/>
    </source>
</evidence>
<accession>A0A9P8C7Z4</accession>
<feature type="domain" description="Rhodopsin" evidence="7">
    <location>
        <begin position="10"/>
        <end position="49"/>
    </location>
</feature>
<organism evidence="8 9">
    <name type="scientific">Amylocarpus encephaloides</name>
    <dbReference type="NCBI Taxonomy" id="45428"/>
    <lineage>
        <taxon>Eukaryota</taxon>
        <taxon>Fungi</taxon>
        <taxon>Dikarya</taxon>
        <taxon>Ascomycota</taxon>
        <taxon>Pezizomycotina</taxon>
        <taxon>Leotiomycetes</taxon>
        <taxon>Helotiales</taxon>
        <taxon>Helotiales incertae sedis</taxon>
        <taxon>Amylocarpus</taxon>
    </lineage>
</organism>
<dbReference type="InterPro" id="IPR049326">
    <property type="entry name" value="Rhodopsin_dom_fungi"/>
</dbReference>
<evidence type="ECO:0000256" key="5">
    <source>
        <dbReference type="ARBA" id="ARBA00038359"/>
    </source>
</evidence>
<dbReference type="InterPro" id="IPR052337">
    <property type="entry name" value="SAT4-like"/>
</dbReference>
<reference evidence="8" key="1">
    <citation type="journal article" date="2021" name="IMA Fungus">
        <title>Genomic characterization of three marine fungi, including Emericellopsis atlantica sp. nov. with signatures of a generalist lifestyle and marine biomass degradation.</title>
        <authorList>
            <person name="Hagestad O.C."/>
            <person name="Hou L."/>
            <person name="Andersen J.H."/>
            <person name="Hansen E.H."/>
            <person name="Altermark B."/>
            <person name="Li C."/>
            <person name="Kuhnert E."/>
            <person name="Cox R.J."/>
            <person name="Crous P.W."/>
            <person name="Spatafora J.W."/>
            <person name="Lail K."/>
            <person name="Amirebrahimi M."/>
            <person name="Lipzen A."/>
            <person name="Pangilinan J."/>
            <person name="Andreopoulos W."/>
            <person name="Hayes R.D."/>
            <person name="Ng V."/>
            <person name="Grigoriev I.V."/>
            <person name="Jackson S.A."/>
            <person name="Sutton T.D.S."/>
            <person name="Dobson A.D.W."/>
            <person name="Rama T."/>
        </authorList>
    </citation>
    <scope>NUCLEOTIDE SEQUENCE</scope>
    <source>
        <strain evidence="8">TRa018bII</strain>
    </source>
</reference>
<dbReference type="Proteomes" id="UP000824998">
    <property type="component" value="Unassembled WGS sequence"/>
</dbReference>
<dbReference type="EMBL" id="MU251399">
    <property type="protein sequence ID" value="KAG9236802.1"/>
    <property type="molecule type" value="Genomic_DNA"/>
</dbReference>